<feature type="transmembrane region" description="Helical" evidence="1">
    <location>
        <begin position="25"/>
        <end position="42"/>
    </location>
</feature>
<organism evidence="2 3">
    <name type="scientific">Micromonospora palomenae</name>
    <dbReference type="NCBI Taxonomy" id="1461247"/>
    <lineage>
        <taxon>Bacteria</taxon>
        <taxon>Bacillati</taxon>
        <taxon>Actinomycetota</taxon>
        <taxon>Actinomycetes</taxon>
        <taxon>Micromonosporales</taxon>
        <taxon>Micromonosporaceae</taxon>
        <taxon>Micromonospora</taxon>
    </lineage>
</organism>
<evidence type="ECO:0008006" key="4">
    <source>
        <dbReference type="Google" id="ProtNLM"/>
    </source>
</evidence>
<reference evidence="2 3" key="1">
    <citation type="submission" date="2019-06" db="EMBL/GenBank/DDBJ databases">
        <title>Sequencing the genomes of 1000 actinobacteria strains.</title>
        <authorList>
            <person name="Klenk H.-P."/>
        </authorList>
    </citation>
    <scope>NUCLEOTIDE SEQUENCE [LARGE SCALE GENOMIC DNA]</scope>
    <source>
        <strain evidence="2 3">DSM 102131</strain>
    </source>
</reference>
<keyword evidence="3" id="KW-1185">Reference proteome</keyword>
<dbReference type="AlphaFoldDB" id="A0A561VPA7"/>
<keyword evidence="1" id="KW-0472">Membrane</keyword>
<name>A0A561VPA7_9ACTN</name>
<accession>A0A561VPA7</accession>
<comment type="caution">
    <text evidence="2">The sequence shown here is derived from an EMBL/GenBank/DDBJ whole genome shotgun (WGS) entry which is preliminary data.</text>
</comment>
<evidence type="ECO:0000256" key="1">
    <source>
        <dbReference type="SAM" id="Phobius"/>
    </source>
</evidence>
<sequence length="277" mass="28393">MAGHRTDRAGGSTFGVQSSGEPPDLRLAGLAVAAWLAALACLHLTAPTAALLAATAAVLAALVAAHLLGVLGRPAGPVRRYGWIAVAVLIGVVCGASATAARLHVRDAAPLRALVDERARVTAELVLTDDPRPIRGAPGRPTLLVAAELTGLTDPDGRRVSAPVRVLVLATDPAWRGRLPGQRLTAEGRLTAPRGGDLTAAVLIVPGPPVAHGPPPWLQRAAGTLRAGLQRACAPLPDEQGGLLPGLVVGDTSRLPANVEEDFRATGMTHVIATVRR</sequence>
<dbReference type="EMBL" id="VIXA01000003">
    <property type="protein sequence ID" value="TWG13459.1"/>
    <property type="molecule type" value="Genomic_DNA"/>
</dbReference>
<keyword evidence="1" id="KW-1133">Transmembrane helix</keyword>
<feature type="transmembrane region" description="Helical" evidence="1">
    <location>
        <begin position="49"/>
        <end position="69"/>
    </location>
</feature>
<keyword evidence="1" id="KW-0812">Transmembrane</keyword>
<evidence type="ECO:0000313" key="3">
    <source>
        <dbReference type="Proteomes" id="UP000319927"/>
    </source>
</evidence>
<feature type="transmembrane region" description="Helical" evidence="1">
    <location>
        <begin position="81"/>
        <end position="103"/>
    </location>
</feature>
<evidence type="ECO:0000313" key="2">
    <source>
        <dbReference type="EMBL" id="TWG13459.1"/>
    </source>
</evidence>
<proteinExistence type="predicted"/>
<dbReference type="Proteomes" id="UP000319927">
    <property type="component" value="Unassembled WGS sequence"/>
</dbReference>
<protein>
    <recommendedName>
        <fullName evidence="4">Competence protein ComEC</fullName>
    </recommendedName>
</protein>
<gene>
    <name evidence="2" type="ORF">FHX75_13503</name>
</gene>